<keyword evidence="3" id="KW-1185">Reference proteome</keyword>
<dbReference type="Proteomes" id="UP000053257">
    <property type="component" value="Unassembled WGS sequence"/>
</dbReference>
<gene>
    <name evidence="2" type="ORF">PHLGIDRAFT_33270</name>
</gene>
<evidence type="ECO:0000313" key="3">
    <source>
        <dbReference type="Proteomes" id="UP000053257"/>
    </source>
</evidence>
<reference evidence="2 3" key="1">
    <citation type="journal article" date="2014" name="PLoS Genet.">
        <title>Analysis of the Phlebiopsis gigantea genome, transcriptome and secretome provides insight into its pioneer colonization strategies of wood.</title>
        <authorList>
            <person name="Hori C."/>
            <person name="Ishida T."/>
            <person name="Igarashi K."/>
            <person name="Samejima M."/>
            <person name="Suzuki H."/>
            <person name="Master E."/>
            <person name="Ferreira P."/>
            <person name="Ruiz-Duenas F.J."/>
            <person name="Held B."/>
            <person name="Canessa P."/>
            <person name="Larrondo L.F."/>
            <person name="Schmoll M."/>
            <person name="Druzhinina I.S."/>
            <person name="Kubicek C.P."/>
            <person name="Gaskell J.A."/>
            <person name="Kersten P."/>
            <person name="St John F."/>
            <person name="Glasner J."/>
            <person name="Sabat G."/>
            <person name="Splinter BonDurant S."/>
            <person name="Syed K."/>
            <person name="Yadav J."/>
            <person name="Mgbeahuruike A.C."/>
            <person name="Kovalchuk A."/>
            <person name="Asiegbu F.O."/>
            <person name="Lackner G."/>
            <person name="Hoffmeister D."/>
            <person name="Rencoret J."/>
            <person name="Gutierrez A."/>
            <person name="Sun H."/>
            <person name="Lindquist E."/>
            <person name="Barry K."/>
            <person name="Riley R."/>
            <person name="Grigoriev I.V."/>
            <person name="Henrissat B."/>
            <person name="Kues U."/>
            <person name="Berka R.M."/>
            <person name="Martinez A.T."/>
            <person name="Covert S.F."/>
            <person name="Blanchette R.A."/>
            <person name="Cullen D."/>
        </authorList>
    </citation>
    <scope>NUCLEOTIDE SEQUENCE [LARGE SCALE GENOMIC DNA]</scope>
    <source>
        <strain evidence="2 3">11061_1 CR5-6</strain>
    </source>
</reference>
<dbReference type="HOGENOM" id="CLU_644217_0_0_1"/>
<dbReference type="OrthoDB" id="2804138at2759"/>
<accession>A0A0C3P163</accession>
<dbReference type="EMBL" id="KN840445">
    <property type="protein sequence ID" value="KIP11534.1"/>
    <property type="molecule type" value="Genomic_DNA"/>
</dbReference>
<protein>
    <submittedName>
        <fullName evidence="2">Uncharacterized protein</fullName>
    </submittedName>
</protein>
<sequence>MRVLSIASVLFLAATSAPVFSAPVGAPAHVHTARKTGVSIPEEEPSSVSSTIGKVATGASVASGILPFIEGAFHDIFGGGGNSSRRDLEAFHELLARADDGSEAISLKNLGKGLSFGVPIITGIASLFEGSSGNSTRRELLELLARDNSTDQSDAFSLTSLLDIGGDIVSGIESLFSGSSSSSQSQRRELLELIARSNVTDASGALNLGSIFKIGTSIISGLGDLFGGSSSSSQQQQRALVPGRIGLVKLPSTVNNPSFLTSILKRDAALQAPSGNSTASDAISVGDILGDIGSVLGLFLKREVNADDSEAISLGNIFNIGKIAGDGLSIASNLFGGFGNGTRRDFAELLARATTDDESDALSIPKLNLGDIANLGSIASSAVSVIEGLFSGHGNSSRRDLVELLARAAAEDESGAFSLPKLNLGDLANIGSIGASAVSVIEGLFGG</sequence>
<dbReference type="AlphaFoldDB" id="A0A0C3P163"/>
<feature type="signal peptide" evidence="1">
    <location>
        <begin position="1"/>
        <end position="21"/>
    </location>
</feature>
<name>A0A0C3P163_PHLG1</name>
<evidence type="ECO:0000313" key="2">
    <source>
        <dbReference type="EMBL" id="KIP11534.1"/>
    </source>
</evidence>
<keyword evidence="1" id="KW-0732">Signal</keyword>
<feature type="chain" id="PRO_5002180374" evidence="1">
    <location>
        <begin position="22"/>
        <end position="447"/>
    </location>
</feature>
<proteinExistence type="predicted"/>
<evidence type="ECO:0000256" key="1">
    <source>
        <dbReference type="SAM" id="SignalP"/>
    </source>
</evidence>
<organism evidence="2 3">
    <name type="scientific">Phlebiopsis gigantea (strain 11061_1 CR5-6)</name>
    <name type="common">White-rot fungus</name>
    <name type="synonym">Peniophora gigantea</name>
    <dbReference type="NCBI Taxonomy" id="745531"/>
    <lineage>
        <taxon>Eukaryota</taxon>
        <taxon>Fungi</taxon>
        <taxon>Dikarya</taxon>
        <taxon>Basidiomycota</taxon>
        <taxon>Agaricomycotina</taxon>
        <taxon>Agaricomycetes</taxon>
        <taxon>Polyporales</taxon>
        <taxon>Phanerochaetaceae</taxon>
        <taxon>Phlebiopsis</taxon>
    </lineage>
</organism>